<dbReference type="Proteomes" id="UP001454036">
    <property type="component" value="Unassembled WGS sequence"/>
</dbReference>
<dbReference type="PROSITE" id="PS50206">
    <property type="entry name" value="RHODANESE_3"/>
    <property type="match status" value="1"/>
</dbReference>
<dbReference type="InterPro" id="IPR045078">
    <property type="entry name" value="TST/MPST-like"/>
</dbReference>
<dbReference type="Pfam" id="PF00581">
    <property type="entry name" value="Rhodanese"/>
    <property type="match status" value="1"/>
</dbReference>
<dbReference type="GO" id="GO:0005739">
    <property type="term" value="C:mitochondrion"/>
    <property type="evidence" value="ECO:0007669"/>
    <property type="project" value="TreeGrafter"/>
</dbReference>
<organism evidence="4 5">
    <name type="scientific">Lithospermum erythrorhizon</name>
    <name type="common">Purple gromwell</name>
    <name type="synonym">Lithospermum officinale var. erythrorhizon</name>
    <dbReference type="NCBI Taxonomy" id="34254"/>
    <lineage>
        <taxon>Eukaryota</taxon>
        <taxon>Viridiplantae</taxon>
        <taxon>Streptophyta</taxon>
        <taxon>Embryophyta</taxon>
        <taxon>Tracheophyta</taxon>
        <taxon>Spermatophyta</taxon>
        <taxon>Magnoliopsida</taxon>
        <taxon>eudicotyledons</taxon>
        <taxon>Gunneridae</taxon>
        <taxon>Pentapetalae</taxon>
        <taxon>asterids</taxon>
        <taxon>lamiids</taxon>
        <taxon>Boraginales</taxon>
        <taxon>Boraginaceae</taxon>
        <taxon>Boraginoideae</taxon>
        <taxon>Lithospermeae</taxon>
        <taxon>Lithospermum</taxon>
    </lineage>
</organism>
<keyword evidence="5" id="KW-1185">Reference proteome</keyword>
<dbReference type="InterPro" id="IPR036873">
    <property type="entry name" value="Rhodanese-like_dom_sf"/>
</dbReference>
<proteinExistence type="predicted"/>
<evidence type="ECO:0000256" key="2">
    <source>
        <dbReference type="ARBA" id="ARBA00022737"/>
    </source>
</evidence>
<sequence>MMSTNEPIVSVDWLHASLGEPDIKLFDGVAPEPREGIRSGHVPGSKCIPFNQMLDDSQSISLDRPIVISCGTGVTACIVALVSSLSLPNHLGTLYKIAADIPVYDGSWTEWVGNPDVPMVPSEILNETNANFNNRIM</sequence>
<dbReference type="Gene3D" id="3.40.250.10">
    <property type="entry name" value="Rhodanese-like domain"/>
    <property type="match status" value="1"/>
</dbReference>
<keyword evidence="1 4" id="KW-0808">Transferase</keyword>
<comment type="caution">
    <text evidence="4">The sequence shown here is derived from an EMBL/GenBank/DDBJ whole genome shotgun (WGS) entry which is preliminary data.</text>
</comment>
<protein>
    <submittedName>
        <fullName evidence="4">Transferase</fullName>
    </submittedName>
</protein>
<reference evidence="4 5" key="1">
    <citation type="submission" date="2024-01" db="EMBL/GenBank/DDBJ databases">
        <title>The complete chloroplast genome sequence of Lithospermum erythrorhizon: insights into the phylogenetic relationship among Boraginaceae species and the maternal lineages of purple gromwells.</title>
        <authorList>
            <person name="Okada T."/>
            <person name="Watanabe K."/>
        </authorList>
    </citation>
    <scope>NUCLEOTIDE SEQUENCE [LARGE SCALE GENOMIC DNA]</scope>
</reference>
<evidence type="ECO:0000256" key="1">
    <source>
        <dbReference type="ARBA" id="ARBA00022679"/>
    </source>
</evidence>
<evidence type="ECO:0000313" key="4">
    <source>
        <dbReference type="EMBL" id="GAA0160238.1"/>
    </source>
</evidence>
<dbReference type="AlphaFoldDB" id="A0AAV3Q9I1"/>
<dbReference type="CDD" id="cd01449">
    <property type="entry name" value="TST_Repeat_2"/>
    <property type="match status" value="1"/>
</dbReference>
<keyword evidence="2" id="KW-0677">Repeat</keyword>
<evidence type="ECO:0000259" key="3">
    <source>
        <dbReference type="PROSITE" id="PS50206"/>
    </source>
</evidence>
<name>A0AAV3Q9I1_LITER</name>
<dbReference type="InterPro" id="IPR001763">
    <property type="entry name" value="Rhodanese-like_dom"/>
</dbReference>
<dbReference type="PANTHER" id="PTHR11364">
    <property type="entry name" value="THIOSULFATE SULFERTANSFERASE"/>
    <property type="match status" value="1"/>
</dbReference>
<dbReference type="GO" id="GO:0004792">
    <property type="term" value="F:thiosulfate-cyanide sulfurtransferase activity"/>
    <property type="evidence" value="ECO:0007669"/>
    <property type="project" value="TreeGrafter"/>
</dbReference>
<dbReference type="SMART" id="SM00450">
    <property type="entry name" value="RHOD"/>
    <property type="match status" value="1"/>
</dbReference>
<dbReference type="SUPFAM" id="SSF52821">
    <property type="entry name" value="Rhodanese/Cell cycle control phosphatase"/>
    <property type="match status" value="1"/>
</dbReference>
<gene>
    <name evidence="4" type="ORF">LIER_16836</name>
</gene>
<dbReference type="EMBL" id="BAABME010003816">
    <property type="protein sequence ID" value="GAA0160238.1"/>
    <property type="molecule type" value="Genomic_DNA"/>
</dbReference>
<dbReference type="PANTHER" id="PTHR11364:SF27">
    <property type="entry name" value="SULFURTRANSFERASE"/>
    <property type="match status" value="1"/>
</dbReference>
<evidence type="ECO:0000313" key="5">
    <source>
        <dbReference type="Proteomes" id="UP001454036"/>
    </source>
</evidence>
<accession>A0AAV3Q9I1</accession>
<feature type="domain" description="Rhodanese" evidence="3">
    <location>
        <begin position="31"/>
        <end position="120"/>
    </location>
</feature>